<gene>
    <name evidence="2" type="primary">101900989</name>
</gene>
<dbReference type="KEGG" id="mde:101900989"/>
<proteinExistence type="predicted"/>
<reference evidence="2" key="1">
    <citation type="submission" date="2020-05" db="UniProtKB">
        <authorList>
            <consortium name="EnsemblMetazoa"/>
        </authorList>
    </citation>
    <scope>IDENTIFICATION</scope>
    <source>
        <strain evidence="2">Aabys</strain>
    </source>
</reference>
<feature type="coiled-coil region" evidence="1">
    <location>
        <begin position="73"/>
        <end position="100"/>
    </location>
</feature>
<protein>
    <submittedName>
        <fullName evidence="2">Uncharacterized protein</fullName>
    </submittedName>
</protein>
<name>A0A1I8M2R7_MUSDO</name>
<dbReference type="AlphaFoldDB" id="A0A1I8M2R7"/>
<dbReference type="VEuPathDB" id="VectorBase:MDOA000658"/>
<dbReference type="OrthoDB" id="7927421at2759"/>
<organism evidence="2">
    <name type="scientific">Musca domestica</name>
    <name type="common">House fly</name>
    <dbReference type="NCBI Taxonomy" id="7370"/>
    <lineage>
        <taxon>Eukaryota</taxon>
        <taxon>Metazoa</taxon>
        <taxon>Ecdysozoa</taxon>
        <taxon>Arthropoda</taxon>
        <taxon>Hexapoda</taxon>
        <taxon>Insecta</taxon>
        <taxon>Pterygota</taxon>
        <taxon>Neoptera</taxon>
        <taxon>Endopterygota</taxon>
        <taxon>Diptera</taxon>
        <taxon>Brachycera</taxon>
        <taxon>Muscomorpha</taxon>
        <taxon>Muscoidea</taxon>
        <taxon>Muscidae</taxon>
        <taxon>Musca</taxon>
    </lineage>
</organism>
<dbReference type="EnsemblMetazoa" id="MDOA000658-RA">
    <property type="protein sequence ID" value="MDOA000658-PA"/>
    <property type="gene ID" value="MDOA000658"/>
</dbReference>
<sequence length="113" mass="12951">MSSLKDSLNEEHLKLVESINNRVGSIYKQLCEFEECIDPNTSDDYGDAHSKIMDLLECLDDIQEAAQMIRPYNLTLRSQQEALNEQIKCLEQSVQVLRLETGKINKTQDGMED</sequence>
<keyword evidence="1" id="KW-0175">Coiled coil</keyword>
<accession>A0A1I8M2R7</accession>
<evidence type="ECO:0000313" key="2">
    <source>
        <dbReference type="EnsemblMetazoa" id="MDOA000658-PA"/>
    </source>
</evidence>
<dbReference type="VEuPathDB" id="VectorBase:MDOMA2_010590"/>
<dbReference type="eggNOG" id="ENOG502T8MN">
    <property type="taxonomic scope" value="Eukaryota"/>
</dbReference>
<dbReference type="RefSeq" id="XP_005191148.2">
    <property type="nucleotide sequence ID" value="XM_005191091.4"/>
</dbReference>
<evidence type="ECO:0000256" key="1">
    <source>
        <dbReference type="SAM" id="Coils"/>
    </source>
</evidence>